<keyword evidence="2" id="KW-1185">Reference proteome</keyword>
<protein>
    <submittedName>
        <fullName evidence="1">ABC transporter substrate-binding protein</fullName>
    </submittedName>
</protein>
<dbReference type="Proteomes" id="UP000017984">
    <property type="component" value="Chromosome"/>
</dbReference>
<dbReference type="EMBL" id="AWQX01000334">
    <property type="protein sequence ID" value="EST21091.1"/>
    <property type="molecule type" value="Genomic_DNA"/>
</dbReference>
<dbReference type="Gene3D" id="3.40.190.10">
    <property type="entry name" value="Periplasmic binding protein-like II"/>
    <property type="match status" value="2"/>
</dbReference>
<dbReference type="HOGENOM" id="CLU_031285_12_0_11"/>
<organism evidence="1 2">
    <name type="scientific">Streptomyces roseochromogenus subsp. oscitans DS 12.976</name>
    <dbReference type="NCBI Taxonomy" id="1352936"/>
    <lineage>
        <taxon>Bacteria</taxon>
        <taxon>Bacillati</taxon>
        <taxon>Actinomycetota</taxon>
        <taxon>Actinomycetes</taxon>
        <taxon>Kitasatosporales</taxon>
        <taxon>Streptomycetaceae</taxon>
        <taxon>Streptomyces</taxon>
    </lineage>
</organism>
<dbReference type="SUPFAM" id="SSF53850">
    <property type="entry name" value="Periplasmic binding protein-like II"/>
    <property type="match status" value="1"/>
</dbReference>
<dbReference type="AlphaFoldDB" id="V6JPP0"/>
<comment type="caution">
    <text evidence="1">The sequence shown here is derived from an EMBL/GenBank/DDBJ whole genome shotgun (WGS) entry which is preliminary data.</text>
</comment>
<evidence type="ECO:0000313" key="2">
    <source>
        <dbReference type="Proteomes" id="UP000017984"/>
    </source>
</evidence>
<dbReference type="InterPro" id="IPR006059">
    <property type="entry name" value="SBP"/>
</dbReference>
<dbReference type="InterPro" id="IPR050490">
    <property type="entry name" value="Bact_solute-bd_prot1"/>
</dbReference>
<dbReference type="OrthoDB" id="8317736at2"/>
<name>V6JPP0_STRRC</name>
<dbReference type="PROSITE" id="PS51318">
    <property type="entry name" value="TAT"/>
    <property type="match status" value="1"/>
</dbReference>
<dbReference type="PANTHER" id="PTHR43649:SF14">
    <property type="entry name" value="BLR3389 PROTEIN"/>
    <property type="match status" value="1"/>
</dbReference>
<evidence type="ECO:0000313" key="1">
    <source>
        <dbReference type="EMBL" id="EST21091.1"/>
    </source>
</evidence>
<accession>V6JPP0</accession>
<dbReference type="RefSeq" id="WP_023552246.1">
    <property type="nucleotide sequence ID" value="NZ_CM002285.1"/>
</dbReference>
<dbReference type="PATRIC" id="fig|1352936.5.peg.7871"/>
<dbReference type="Pfam" id="PF01547">
    <property type="entry name" value="SBP_bac_1"/>
    <property type="match status" value="1"/>
</dbReference>
<sequence length="431" mass="45128">MGDPALSRRGFLAASVAAGLGVTALSGCGGDSDGGSSSGTTTIEWWNISTTEPAKSVWANLAKRFEAQSPKVRIKIVQLENDAYKSKMTALTASGKLPDIFHTWGGGVLGQQVDAGLVEDLTDRTEPWADGLLPVARQPYVLGDKLYGIPFDIGMVGFWYNKALFKRAGIGAPPTTWSAFLDAVRKLKSAGITPLALAGKESWTGMFYWAYLAMRTAGVDALHKANDDRDFGGAGFVQAGQHLKDLVGLQPFQKGFLGAAYSSPTGQAATVGNGKAAMELMGQWAPVVEADAGKGLGADLGFFPFPEVEGGAGRITEVFGGGGGHALRKGAPQAAVDFLEFFASATTDRELVRKTGVLPVVPAAESALTDPRVKAVQARLKGATGFQLYLDQAYAPALGQQVNDSVAGLIAGSKSPRQVTESLTKAAKDEQ</sequence>
<proteinExistence type="predicted"/>
<reference evidence="1 2" key="1">
    <citation type="journal article" date="2014" name="Genome Announc.">
        <title>Draft Genome Sequence of Streptomyces roseochromogenes subsp. oscitans DS 12.976, Producer of the Aminocoumarin Antibiotic Clorobiocin.</title>
        <authorList>
            <person name="Ruckert C."/>
            <person name="Kalinowski J."/>
            <person name="Heide L."/>
            <person name="Apel A.K."/>
        </authorList>
    </citation>
    <scope>NUCLEOTIDE SEQUENCE [LARGE SCALE GENOMIC DNA]</scope>
    <source>
        <strain evidence="1 2">DS 12.976</strain>
    </source>
</reference>
<dbReference type="InterPro" id="IPR006311">
    <property type="entry name" value="TAT_signal"/>
</dbReference>
<dbReference type="STRING" id="1352936.M878_37985"/>
<gene>
    <name evidence="1" type="ORF">M878_37985</name>
</gene>
<dbReference type="PANTHER" id="PTHR43649">
    <property type="entry name" value="ARABINOSE-BINDING PROTEIN-RELATED"/>
    <property type="match status" value="1"/>
</dbReference>